<organism evidence="1 2">
    <name type="scientific">Sclerotinia trifoliorum</name>
    <dbReference type="NCBI Taxonomy" id="28548"/>
    <lineage>
        <taxon>Eukaryota</taxon>
        <taxon>Fungi</taxon>
        <taxon>Dikarya</taxon>
        <taxon>Ascomycota</taxon>
        <taxon>Pezizomycotina</taxon>
        <taxon>Leotiomycetes</taxon>
        <taxon>Helotiales</taxon>
        <taxon>Sclerotiniaceae</taxon>
        <taxon>Sclerotinia</taxon>
    </lineage>
</organism>
<comment type="caution">
    <text evidence="1">The sequence shown here is derived from an EMBL/GenBank/DDBJ whole genome shotgun (WGS) entry which is preliminary data.</text>
</comment>
<sequence length="862" mass="99473">MASSEYLRGLQQGDGEPYSITDYARRFGPKSPQNANLKSWLTPLDPFFPLNWEHERLDDSYKVVGGYQRNELFLFTTRELKDLDAVCDRPLKKSTLTPGIIPLLRRDRWEDRPSTAWLRTDSIPIRGDPLGGKWQSSNDRVWNVLKPIVTLASRFIMSSKNLPWFDALLLGPRHPVIQDRYPPGAKIQKEFHTFHPREGPWTAEREREVEAERDRVFLGLMNEMDFMFSYFYSHQNARDNDPPNHDPNYPVKKWGDPLGVTTVNAWEMVVKKVPGAKWRVQTFINVEALEALFFDYDDLSGSEAAALRFRCATTIAHEVMHAIGYYQSLHRLGVRLFTNNREGYYADEQMAELGWSWQWAMHGGIDSKRPSNHRSRRILTQFAELQFPSFTSKSHAASGQAVLIDPPIHNWSDFHPIGVQFLEDVHNQDFWDLMVRSFGGRILQYHTIKEGTRIFYQPGSYKPFTIIKRDRLDPVSHDPYENDEALMMRTMQDVKTRMTHTPAEKKLMAFVTEIAESAKTGKAFWERMEAQVRTVRDIIQVLVQSKMNSSSGVHRDWGFMTTAVREVVELLVVAATNHERMVAFALERQQKHHGVDDIAAKGALLAWNRGTRGFNRDVLEKFGKKFKEGELGRKLNVSYNILEKCQALLFAPSQKGVKSNYPKEQKEFDTLMKTAEAIHFNQDFEGGRQMCLKLLSDRYIGSFVKSAAKLLMANCEAGNAGGVENLTLPLRHKCWKAAEQGLKRIVWLHEEISRISDAWQQLFEEYIRWGKSLVAKFTIVAAAVLPQGVEHMEDVQLTNSDARRIGKVESRKRTRREIEDLVDDAMEDVVYTDLEEWQWAASRRQYKKMKLVSENPGNVPHE</sequence>
<protein>
    <submittedName>
        <fullName evidence="1">32e08ef6-91e6-4d55-b3cf-1f6e4e45f465</fullName>
    </submittedName>
</protein>
<dbReference type="EMBL" id="CAJHIA010000033">
    <property type="protein sequence ID" value="CAD6448946.1"/>
    <property type="molecule type" value="Genomic_DNA"/>
</dbReference>
<name>A0A8H2ZTX4_9HELO</name>
<evidence type="ECO:0000313" key="2">
    <source>
        <dbReference type="Proteomes" id="UP000624404"/>
    </source>
</evidence>
<gene>
    <name evidence="1" type="ORF">SCLTRI_LOCUS8739</name>
</gene>
<keyword evidence="2" id="KW-1185">Reference proteome</keyword>
<proteinExistence type="predicted"/>
<dbReference type="Proteomes" id="UP000624404">
    <property type="component" value="Unassembled WGS sequence"/>
</dbReference>
<accession>A0A8H2ZTX4</accession>
<reference evidence="1" key="1">
    <citation type="submission" date="2020-10" db="EMBL/GenBank/DDBJ databases">
        <authorList>
            <person name="Kusch S."/>
        </authorList>
    </citation>
    <scope>NUCLEOTIDE SEQUENCE</scope>
    <source>
        <strain evidence="1">SwB9</strain>
    </source>
</reference>
<dbReference type="AlphaFoldDB" id="A0A8H2ZTX4"/>
<evidence type="ECO:0000313" key="1">
    <source>
        <dbReference type="EMBL" id="CAD6448946.1"/>
    </source>
</evidence>
<dbReference type="OrthoDB" id="10254945at2759"/>